<keyword evidence="1" id="KW-0472">Membrane</keyword>
<gene>
    <name evidence="4" type="ORF">NQ315_006497</name>
</gene>
<feature type="signal peptide" evidence="2">
    <location>
        <begin position="1"/>
        <end position="20"/>
    </location>
</feature>
<name>A0AAV8VZW5_9CUCU</name>
<dbReference type="Pfam" id="PF10192">
    <property type="entry name" value="GPR180-TMEM145_TM"/>
    <property type="match status" value="1"/>
</dbReference>
<dbReference type="Proteomes" id="UP001159042">
    <property type="component" value="Unassembled WGS sequence"/>
</dbReference>
<keyword evidence="5" id="KW-1185">Reference proteome</keyword>
<dbReference type="InterPro" id="IPR019336">
    <property type="entry name" value="GPR180/TMEM145_TM"/>
</dbReference>
<dbReference type="GO" id="GO:0007186">
    <property type="term" value="P:G protein-coupled receptor signaling pathway"/>
    <property type="evidence" value="ECO:0007669"/>
    <property type="project" value="InterPro"/>
</dbReference>
<feature type="transmembrane region" description="Helical" evidence="1">
    <location>
        <begin position="421"/>
        <end position="442"/>
    </location>
</feature>
<feature type="transmembrane region" description="Helical" evidence="1">
    <location>
        <begin position="280"/>
        <end position="303"/>
    </location>
</feature>
<sequence>MFKFVIVNAVLFSCLSEGRCTHIQGTFRTSDFYKFLIKFGFQKTDRHQAQATHGFIFGNITSRDKFQVPVTLAVLDRSYFLDYYKNRVISDKNQACKHMFSTLKVRAYDPKCSPKGKDYLRQVPCPKGKLCVNEDNPWNVVKKHQFTYVIEDFKQPSFWYVSLVACYHDTATCEWKHYNPHPSQELEYDIWLVNGNPNNSAYSTFAYQFSFDRQNTLELYLLFWLCYMVLVPLQCHAIKAQKHPVTKLFTASLLLDFIALCLILVHTLKFALDGEGFPKIALTGDIFDILSRTSFMLLLLLLAKGWAVTRLELTWKPLVFAIWLCYGIVHILLYVWNQTEVDIIEDIDEYQTWPGWLIIVFRSLIMIWFLYELRTTMLYEHNTQKLNFLLHFGASSLVWFIYLPILALIALHVSALWRFKLLLGITYSADCFAYCVMAHLLWPTRSEQYFLLKGPSSADLDELDEFNEAPHVVNNSYTSMSSMSSQDICGYDEPAKSKAADA</sequence>
<keyword evidence="2" id="KW-0732">Signal</keyword>
<keyword evidence="1" id="KW-1133">Transmembrane helix</keyword>
<feature type="transmembrane region" description="Helical" evidence="1">
    <location>
        <begin position="315"/>
        <end position="333"/>
    </location>
</feature>
<feature type="transmembrane region" description="Helical" evidence="1">
    <location>
        <begin position="219"/>
        <end position="236"/>
    </location>
</feature>
<dbReference type="InterPro" id="IPR047831">
    <property type="entry name" value="GPR180/TMEM145"/>
</dbReference>
<feature type="transmembrane region" description="Helical" evidence="1">
    <location>
        <begin position="248"/>
        <end position="268"/>
    </location>
</feature>
<evidence type="ECO:0000256" key="1">
    <source>
        <dbReference type="SAM" id="Phobius"/>
    </source>
</evidence>
<evidence type="ECO:0000313" key="4">
    <source>
        <dbReference type="EMBL" id="KAJ8919967.1"/>
    </source>
</evidence>
<organism evidence="4 5">
    <name type="scientific">Exocentrus adspersus</name>
    <dbReference type="NCBI Taxonomy" id="1586481"/>
    <lineage>
        <taxon>Eukaryota</taxon>
        <taxon>Metazoa</taxon>
        <taxon>Ecdysozoa</taxon>
        <taxon>Arthropoda</taxon>
        <taxon>Hexapoda</taxon>
        <taxon>Insecta</taxon>
        <taxon>Pterygota</taxon>
        <taxon>Neoptera</taxon>
        <taxon>Endopterygota</taxon>
        <taxon>Coleoptera</taxon>
        <taxon>Polyphaga</taxon>
        <taxon>Cucujiformia</taxon>
        <taxon>Chrysomeloidea</taxon>
        <taxon>Cerambycidae</taxon>
        <taxon>Lamiinae</taxon>
        <taxon>Acanthocinini</taxon>
        <taxon>Exocentrus</taxon>
    </lineage>
</organism>
<comment type="caution">
    <text evidence="4">The sequence shown here is derived from an EMBL/GenBank/DDBJ whole genome shotgun (WGS) entry which is preliminary data.</text>
</comment>
<dbReference type="EMBL" id="JANEYG010000016">
    <property type="protein sequence ID" value="KAJ8919967.1"/>
    <property type="molecule type" value="Genomic_DNA"/>
</dbReference>
<protein>
    <recommendedName>
        <fullName evidence="3">GPR180/TMEM145 transmembrane domain-containing protein</fullName>
    </recommendedName>
</protein>
<dbReference type="PANTHER" id="PTHR23252">
    <property type="entry name" value="INTIMAL THICKNESS RECEPTOR-RELATED"/>
    <property type="match status" value="1"/>
</dbReference>
<evidence type="ECO:0000313" key="5">
    <source>
        <dbReference type="Proteomes" id="UP001159042"/>
    </source>
</evidence>
<feature type="transmembrane region" description="Helical" evidence="1">
    <location>
        <begin position="353"/>
        <end position="371"/>
    </location>
</feature>
<feature type="domain" description="GPR180/TMEM145 transmembrane" evidence="3">
    <location>
        <begin position="225"/>
        <end position="437"/>
    </location>
</feature>
<reference evidence="4 5" key="1">
    <citation type="journal article" date="2023" name="Insect Mol. Biol.">
        <title>Genome sequencing provides insights into the evolution of gene families encoding plant cell wall-degrading enzymes in longhorned beetles.</title>
        <authorList>
            <person name="Shin N.R."/>
            <person name="Okamura Y."/>
            <person name="Kirsch R."/>
            <person name="Pauchet Y."/>
        </authorList>
    </citation>
    <scope>NUCLEOTIDE SEQUENCE [LARGE SCALE GENOMIC DNA]</scope>
    <source>
        <strain evidence="4">EAD_L_NR</strain>
    </source>
</reference>
<evidence type="ECO:0000259" key="3">
    <source>
        <dbReference type="Pfam" id="PF10192"/>
    </source>
</evidence>
<dbReference type="GO" id="GO:0019236">
    <property type="term" value="P:response to pheromone"/>
    <property type="evidence" value="ECO:0007669"/>
    <property type="project" value="InterPro"/>
</dbReference>
<accession>A0AAV8VZW5</accession>
<keyword evidence="1" id="KW-0812">Transmembrane</keyword>
<feature type="chain" id="PRO_5043361782" description="GPR180/TMEM145 transmembrane domain-containing protein" evidence="2">
    <location>
        <begin position="21"/>
        <end position="502"/>
    </location>
</feature>
<proteinExistence type="predicted"/>
<dbReference type="PANTHER" id="PTHR23252:SF43">
    <property type="entry name" value="INTIMAL THICKNESS RELATED RECEPTOR IRP DOMAIN-CONTAINING PROTEIN"/>
    <property type="match status" value="1"/>
</dbReference>
<feature type="transmembrane region" description="Helical" evidence="1">
    <location>
        <begin position="392"/>
        <end position="415"/>
    </location>
</feature>
<dbReference type="AlphaFoldDB" id="A0AAV8VZW5"/>
<evidence type="ECO:0000256" key="2">
    <source>
        <dbReference type="SAM" id="SignalP"/>
    </source>
</evidence>